<organism evidence="2 3">
    <name type="scientific">Actinidia rufa</name>
    <dbReference type="NCBI Taxonomy" id="165716"/>
    <lineage>
        <taxon>Eukaryota</taxon>
        <taxon>Viridiplantae</taxon>
        <taxon>Streptophyta</taxon>
        <taxon>Embryophyta</taxon>
        <taxon>Tracheophyta</taxon>
        <taxon>Spermatophyta</taxon>
        <taxon>Magnoliopsida</taxon>
        <taxon>eudicotyledons</taxon>
        <taxon>Gunneridae</taxon>
        <taxon>Pentapetalae</taxon>
        <taxon>asterids</taxon>
        <taxon>Ericales</taxon>
        <taxon>Actinidiaceae</taxon>
        <taxon>Actinidia</taxon>
    </lineage>
</organism>
<protein>
    <submittedName>
        <fullName evidence="2">Uncharacterized protein</fullName>
    </submittedName>
</protein>
<dbReference type="EMBL" id="BJWL01000001">
    <property type="protein sequence ID" value="GFY80664.1"/>
    <property type="molecule type" value="Genomic_DNA"/>
</dbReference>
<dbReference type="PANTHER" id="PTHR33133:SF39">
    <property type="entry name" value="ABC TRANSPORTER PERMEASE"/>
    <property type="match status" value="1"/>
</dbReference>
<feature type="transmembrane region" description="Helical" evidence="1">
    <location>
        <begin position="137"/>
        <end position="157"/>
    </location>
</feature>
<sequence>MVDWFLSCVIWVMFLVPSIFLSSDAYNGKKVNTKELLLRIGARWKRPVITGFYMALISISINLLFLIWIGIILVAAKGFLLVALILAALIVGVYCYLYVGAVWMLSLVVSVLEDGSCGLKAIDRAGELMRGKRLQGCIIKLFFVLTSGTIYTLAFAMNKKIEAAIQMPMFTVILQTFLICAFKFFVFVMFTVFYHECKKRHEEVGAEGDVGLYEPISSVKA</sequence>
<name>A0A7J0E2F2_9ERIC</name>
<keyword evidence="1" id="KW-0472">Membrane</keyword>
<evidence type="ECO:0000313" key="3">
    <source>
        <dbReference type="Proteomes" id="UP000585474"/>
    </source>
</evidence>
<gene>
    <name evidence="2" type="ORF">Acr_01g0004730</name>
</gene>
<evidence type="ECO:0000313" key="2">
    <source>
        <dbReference type="EMBL" id="GFY80664.1"/>
    </source>
</evidence>
<keyword evidence="1" id="KW-1133">Transmembrane helix</keyword>
<comment type="caution">
    <text evidence="2">The sequence shown here is derived from an EMBL/GenBank/DDBJ whole genome shotgun (WGS) entry which is preliminary data.</text>
</comment>
<feature type="transmembrane region" description="Helical" evidence="1">
    <location>
        <begin position="79"/>
        <end position="99"/>
    </location>
</feature>
<dbReference type="PANTHER" id="PTHR33133">
    <property type="entry name" value="OS08G0107100 PROTEIN-RELATED"/>
    <property type="match status" value="1"/>
</dbReference>
<dbReference type="OrthoDB" id="777403at2759"/>
<keyword evidence="3" id="KW-1185">Reference proteome</keyword>
<evidence type="ECO:0000256" key="1">
    <source>
        <dbReference type="SAM" id="Phobius"/>
    </source>
</evidence>
<proteinExistence type="predicted"/>
<accession>A0A7J0E2F2</accession>
<dbReference type="Proteomes" id="UP000585474">
    <property type="component" value="Unassembled WGS sequence"/>
</dbReference>
<feature type="transmembrane region" description="Helical" evidence="1">
    <location>
        <begin position="48"/>
        <end position="73"/>
    </location>
</feature>
<feature type="transmembrane region" description="Helical" evidence="1">
    <location>
        <begin position="169"/>
        <end position="194"/>
    </location>
</feature>
<dbReference type="AlphaFoldDB" id="A0A7J0E2F2"/>
<reference evidence="2 3" key="1">
    <citation type="submission" date="2019-07" db="EMBL/GenBank/DDBJ databases">
        <title>De Novo Assembly of kiwifruit Actinidia rufa.</title>
        <authorList>
            <person name="Sugita-Konishi S."/>
            <person name="Sato K."/>
            <person name="Mori E."/>
            <person name="Abe Y."/>
            <person name="Kisaki G."/>
            <person name="Hamano K."/>
            <person name="Suezawa K."/>
            <person name="Otani M."/>
            <person name="Fukuda T."/>
            <person name="Manabe T."/>
            <person name="Gomi K."/>
            <person name="Tabuchi M."/>
            <person name="Akimitsu K."/>
            <person name="Kataoka I."/>
        </authorList>
    </citation>
    <scope>NUCLEOTIDE SEQUENCE [LARGE SCALE GENOMIC DNA]</scope>
    <source>
        <strain evidence="3">cv. Fuchu</strain>
    </source>
</reference>
<feature type="transmembrane region" description="Helical" evidence="1">
    <location>
        <begin position="6"/>
        <end position="27"/>
    </location>
</feature>
<keyword evidence="1" id="KW-0812">Transmembrane</keyword>